<dbReference type="GeneID" id="66989156"/>
<reference evidence="1" key="2">
    <citation type="submission" date="2021-01" db="EMBL/GenBank/DDBJ databases">
        <title>Pan-genome distribution and transcriptional activeness of fungal secondary metabolism genes in Aspergillus section Fumigati.</title>
        <authorList>
            <person name="Takahashi H."/>
            <person name="Umemura M."/>
            <person name="Ninomiya A."/>
            <person name="Kusuya Y."/>
            <person name="Urayama S."/>
            <person name="Shimizu M."/>
            <person name="Watanabe A."/>
            <person name="Kamei K."/>
            <person name="Yaguchi T."/>
            <person name="Hagiwara D."/>
        </authorList>
    </citation>
    <scope>NUCLEOTIDE SEQUENCE</scope>
    <source>
        <strain evidence="1">IFM 46973</strain>
    </source>
</reference>
<gene>
    <name evidence="1" type="ORF">Aud_001680</name>
</gene>
<proteinExistence type="predicted"/>
<dbReference type="Proteomes" id="UP000036893">
    <property type="component" value="Unassembled WGS sequence"/>
</dbReference>
<protein>
    <submittedName>
        <fullName evidence="1">Uncharacterized protein</fullName>
    </submittedName>
</protein>
<dbReference type="InterPro" id="IPR027796">
    <property type="entry name" value="OTT_1508_deam-like"/>
</dbReference>
<reference evidence="1" key="1">
    <citation type="journal article" date="2015" name="Genome Announc.">
        <title>Draft Genome Sequence of the Pathogenic Filamentous Fungus Aspergillus udagawae Strain IFM 46973T.</title>
        <authorList>
            <person name="Kusuya Y."/>
            <person name="Takahashi-Nakaguchi A."/>
            <person name="Takahashi H."/>
            <person name="Yaguchi T."/>
        </authorList>
    </citation>
    <scope>NUCLEOTIDE SEQUENCE</scope>
    <source>
        <strain evidence="1">IFM 46973</strain>
    </source>
</reference>
<sequence length="618" mass="69367">MTRKPHIAAVCCAENIALNYLLHEVPEPPQQKPIKFFRGFEKGFILPFSKERDLVDILSFLAKTTDKSDYIPAVCIEQDPNGAALKALLAINKRTYTDGNPQLQSLKVGFENIFNILRRSLYERGTSTEITKQLLETIVEMCSFRITCRLRLTGKKLKENKASIKDILRKAMEGAQQINPQKLHQSNLGESLLSFREKSKRVIQAVNEWSNHRIPSRVNDIVEKMYQLSNVHGLQQLLHLIPSGSTRVIKESAFAATLLNIIQKVSRYKEAARALHRIAKKFPIVRNIEIHLATLPEEAFDQPHDPAYSPSLPAVLAQLGKINGKQYNVSQISRFIKCGKNKDPIDLFSQKTSRTLQEAKIHAEIQLIAYCELQSPPLFPRAISSSKDACFLRNAFIQSHGKMHTSRTHGRLYPDWRLPMLVSFKTLEHRFNEVLLDHARRTIKARANGQMGAHPYPNESTLFPILVSASTISSVQDAVDITLDRTISVTSVYPGSEIVDTAVTAADSLERKKLSSCVLAPSDMFTGVIFPTASSPLFQAGSLHVHLEMEESSTSESSAKCLFYSIERTTVNHATKMPVEPLMVDVVELEREMTYPLPANGTFCLTAHDIAVKVVCKR</sequence>
<dbReference type="Pfam" id="PF14441">
    <property type="entry name" value="OTT_1508_deam"/>
    <property type="match status" value="1"/>
</dbReference>
<dbReference type="AlphaFoldDB" id="A0A8E0UXW6"/>
<dbReference type="RefSeq" id="XP_043143106.1">
    <property type="nucleotide sequence ID" value="XM_043287171.1"/>
</dbReference>
<organism evidence="1 2">
    <name type="scientific">Aspergillus udagawae</name>
    <dbReference type="NCBI Taxonomy" id="91492"/>
    <lineage>
        <taxon>Eukaryota</taxon>
        <taxon>Fungi</taxon>
        <taxon>Dikarya</taxon>
        <taxon>Ascomycota</taxon>
        <taxon>Pezizomycotina</taxon>
        <taxon>Eurotiomycetes</taxon>
        <taxon>Eurotiomycetidae</taxon>
        <taxon>Eurotiales</taxon>
        <taxon>Aspergillaceae</taxon>
        <taxon>Aspergillus</taxon>
        <taxon>Aspergillus subgen. Fumigati</taxon>
    </lineage>
</organism>
<evidence type="ECO:0000313" key="1">
    <source>
        <dbReference type="EMBL" id="GIC85840.1"/>
    </source>
</evidence>
<accession>A0A8E0UXW6</accession>
<evidence type="ECO:0000313" key="2">
    <source>
        <dbReference type="Proteomes" id="UP000036893"/>
    </source>
</evidence>
<comment type="caution">
    <text evidence="1">The sequence shown here is derived from an EMBL/GenBank/DDBJ whole genome shotgun (WGS) entry which is preliminary data.</text>
</comment>
<name>A0A8E0UXW6_9EURO</name>
<dbReference type="EMBL" id="BBXM02000001">
    <property type="protein sequence ID" value="GIC85840.1"/>
    <property type="molecule type" value="Genomic_DNA"/>
</dbReference>